<dbReference type="OrthoDB" id="6870451at2"/>
<feature type="region of interest" description="Disordered" evidence="1">
    <location>
        <begin position="1"/>
        <end position="44"/>
    </location>
</feature>
<dbReference type="AlphaFoldDB" id="A0A1I0JPN9"/>
<sequence length="186" mass="20351">MNSPVQHPPRPQPQPRAEPSRTPSPSPASPSETRQPLTTVRRADAERLRRLCDESASTASLSADGMLFSQLLVPPVTEEQSESGFAGSSFSTLFPNEGVPTQLIDELAQRLPQQPDGPLSLTLLMPNLGKVQVNANKRDNQWSIELGFARRGVLKRLQPHQRNCESALEQALGCDVDLSLHEEAQA</sequence>
<dbReference type="InterPro" id="IPR049757">
    <property type="entry name" value="T3SS_HrpP-like_C"/>
</dbReference>
<evidence type="ECO:0000313" key="2">
    <source>
        <dbReference type="EMBL" id="SEU11621.1"/>
    </source>
</evidence>
<evidence type="ECO:0000313" key="3">
    <source>
        <dbReference type="Proteomes" id="UP000182332"/>
    </source>
</evidence>
<gene>
    <name evidence="2" type="ORF">SAMN05216197_1667</name>
</gene>
<name>A0A1I0JPN9_9PSED</name>
<reference evidence="2 3" key="1">
    <citation type="submission" date="2016-10" db="EMBL/GenBank/DDBJ databases">
        <authorList>
            <person name="de Groot N.N."/>
        </authorList>
    </citation>
    <scope>NUCLEOTIDE SEQUENCE [LARGE SCALE GENOMIC DNA]</scope>
    <source>
        <strain evidence="2 3">DSM 11363</strain>
    </source>
</reference>
<protein>
    <submittedName>
        <fullName evidence="2">Hook-length control protein FliK</fullName>
    </submittedName>
</protein>
<feature type="compositionally biased region" description="Pro residues" evidence="1">
    <location>
        <begin position="1"/>
        <end position="28"/>
    </location>
</feature>
<accession>A0A1I0JPN9</accession>
<dbReference type="CDD" id="cd17468">
    <property type="entry name" value="T3SS_HrpP_C"/>
    <property type="match status" value="1"/>
</dbReference>
<dbReference type="EMBL" id="FOHW01000066">
    <property type="protein sequence ID" value="SEU11621.1"/>
    <property type="molecule type" value="Genomic_DNA"/>
</dbReference>
<dbReference type="RefSeq" id="WP_074893578.1">
    <property type="nucleotide sequence ID" value="NZ_FOHW01000066.1"/>
</dbReference>
<organism evidence="2 3">
    <name type="scientific">Pseudomonas graminis</name>
    <dbReference type="NCBI Taxonomy" id="158627"/>
    <lineage>
        <taxon>Bacteria</taxon>
        <taxon>Pseudomonadati</taxon>
        <taxon>Pseudomonadota</taxon>
        <taxon>Gammaproteobacteria</taxon>
        <taxon>Pseudomonadales</taxon>
        <taxon>Pseudomonadaceae</taxon>
        <taxon>Pseudomonas</taxon>
    </lineage>
</organism>
<evidence type="ECO:0000256" key="1">
    <source>
        <dbReference type="SAM" id="MobiDB-lite"/>
    </source>
</evidence>
<dbReference type="Proteomes" id="UP000182332">
    <property type="component" value="Unassembled WGS sequence"/>
</dbReference>
<proteinExistence type="predicted"/>